<evidence type="ECO:0000313" key="1">
    <source>
        <dbReference type="Proteomes" id="UP000095286"/>
    </source>
</evidence>
<name>A0AC35TVU7_9BILA</name>
<organism evidence="1 2">
    <name type="scientific">Rhabditophanes sp. KR3021</name>
    <dbReference type="NCBI Taxonomy" id="114890"/>
    <lineage>
        <taxon>Eukaryota</taxon>
        <taxon>Metazoa</taxon>
        <taxon>Ecdysozoa</taxon>
        <taxon>Nematoda</taxon>
        <taxon>Chromadorea</taxon>
        <taxon>Rhabditida</taxon>
        <taxon>Tylenchina</taxon>
        <taxon>Panagrolaimomorpha</taxon>
        <taxon>Strongyloidoidea</taxon>
        <taxon>Alloionematidae</taxon>
        <taxon>Rhabditophanes</taxon>
    </lineage>
</organism>
<evidence type="ECO:0000313" key="2">
    <source>
        <dbReference type="WBParaSite" id="RSKR_0000481200.1"/>
    </source>
</evidence>
<proteinExistence type="predicted"/>
<dbReference type="Proteomes" id="UP000095286">
    <property type="component" value="Unplaced"/>
</dbReference>
<sequence>MFINTLHVDDQRRILLYNGELILEYCKGIISKFRKQKESPFNKSVLGELYLTTHRLIFVSTSDFSLKSFCIPFCCMINVKLAQPIFTSNYLTGYSTIQNGNNYGEDVEWVLLFNKGGCIDIGRTLLKAVTVVHSLRPLNAPPTYESDSQKSPTTSRQFMSSSNFHHFASLNRSSTHIPSADNVLIMDAPPPYLGVNDTRNSTHRRMEWLCESKSAPRLPTYEECKSNNPKRPRKQY</sequence>
<accession>A0AC35TVU7</accession>
<reference evidence="2" key="1">
    <citation type="submission" date="2016-11" db="UniProtKB">
        <authorList>
            <consortium name="WormBaseParasite"/>
        </authorList>
    </citation>
    <scope>IDENTIFICATION</scope>
    <source>
        <strain evidence="2">KR3021</strain>
    </source>
</reference>
<dbReference type="WBParaSite" id="RSKR_0000481200.1">
    <property type="protein sequence ID" value="RSKR_0000481200.1"/>
    <property type="gene ID" value="RSKR_0000481200"/>
</dbReference>
<protein>
    <submittedName>
        <fullName evidence="2">GRAM domain-containing protein</fullName>
    </submittedName>
</protein>